<feature type="active site" description="Charge relay system" evidence="5 6">
    <location>
        <position position="448"/>
    </location>
</feature>
<keyword evidence="2 6" id="KW-0645">Protease</keyword>
<dbReference type="Gene3D" id="3.40.50.200">
    <property type="entry name" value="Peptidase S8/S53 domain"/>
    <property type="match status" value="1"/>
</dbReference>
<evidence type="ECO:0000256" key="7">
    <source>
        <dbReference type="RuleBase" id="RU003355"/>
    </source>
</evidence>
<dbReference type="InterPro" id="IPR017297">
    <property type="entry name" value="Peptidase_S8A_DPH-A"/>
</dbReference>
<feature type="active site" description="Charge relay system" evidence="5 6">
    <location>
        <position position="273"/>
    </location>
</feature>
<dbReference type="PROSITE" id="PS51892">
    <property type="entry name" value="SUBTILASE"/>
    <property type="match status" value="1"/>
</dbReference>
<evidence type="ECO:0000256" key="6">
    <source>
        <dbReference type="PROSITE-ProRule" id="PRU01240"/>
    </source>
</evidence>
<dbReference type="InterPro" id="IPR051048">
    <property type="entry name" value="Peptidase_S8/S53_subtilisin"/>
</dbReference>
<dbReference type="InterPro" id="IPR022398">
    <property type="entry name" value="Peptidase_S8_His-AS"/>
</dbReference>
<reference evidence="10 11" key="1">
    <citation type="submission" date="2020-07" db="EMBL/GenBank/DDBJ databases">
        <title>Sequencing the genomes of 1000 actinobacteria strains.</title>
        <authorList>
            <person name="Klenk H.-P."/>
        </authorList>
    </citation>
    <scope>NUCLEOTIDE SEQUENCE [LARGE SCALE GENOMIC DNA]</scope>
    <source>
        <strain evidence="10 11">DSM 18448</strain>
    </source>
</reference>
<dbReference type="Pfam" id="PF00082">
    <property type="entry name" value="Peptidase_S8"/>
    <property type="match status" value="1"/>
</dbReference>
<evidence type="ECO:0000256" key="3">
    <source>
        <dbReference type="ARBA" id="ARBA00022801"/>
    </source>
</evidence>
<evidence type="ECO:0000256" key="4">
    <source>
        <dbReference type="ARBA" id="ARBA00022825"/>
    </source>
</evidence>
<dbReference type="PRINTS" id="PR00723">
    <property type="entry name" value="SUBTILISIN"/>
</dbReference>
<evidence type="ECO:0000313" key="11">
    <source>
        <dbReference type="Proteomes" id="UP000579605"/>
    </source>
</evidence>
<sequence length="1133" mass="118818">MSVSRHRFRALAVGGLVAGLVTAIGPAGWAGTPGSPGRPGDRPAHQRATGARARPVSVTLVTGDRVLLPKADATSVAIVPGEGRKKIRFSTRRVGGHLYVIPSDALAALGSGRLDRRLFDVTGLVRSGYDDAHRGTVPLIVTYPAASARSAGAQLAAAGARQVRTLPAVDGAALTVDKKRAGRFWADVQPRPGARTFGPGIAKVWLDGVHHPALDQSVPQIGAPAAWKAGYTGKGVTVGVLDTGIDATHPDLAGQVKLARNFAGGPAGDQVGHGTHVASIIAGTAKASNGKYKGVAFDAKLLDGKVCVDEGCEESAILAGMQWAAAQKATVVNISIGGSDTPGEDPLESAVGTLTSQTGTLFVIAAGNSGPEDHSIESPGSAEAALTVGAVDKQDNLADFSSRGPRLGDGGIKPDITAPGVDIVAARAAGTELGDPVGDKYVRLSGTSMATPHVAGAVALLAQQHPTWKASRLKPVLTSSAKSNPGLSVYEQGSGRVDVAKAITQTVLGDPVSLSFGVARWPHADDKPVTRQVTYRNTAEKAVTLALKVELTSPDGRPAPASAMRLSAASVTVPAGGSASVSVTSDTRHNGPDGAYSGRLVATGPAGVSLGTPLGVEKEVESYDLTIRHRDRQGKATAEAFDTLVGLDSDAFLSPEPGADGNAKIRLPKGKYVLEADVTSFESSDPTWVMLVQPTVTLTRNTTIDADARIGRRVSTTVHRSSVRPALVAIAYDRSGPVAGISSSLWADSFDGLYTGQLGPKGAVAGMSSSLGSQWAVPGKDGYFTSSPYFYGLLNTFPGRFFTGFRRADVKDSQLGKVVSRFARQQPGRQASRYVFGAADPSASSSSAGLILDLPNQVTSYLDPGPTTWSTEFSEFAVDQDGWPEDQTLLVSPDRSYRAGAEYRERWNSAVFGPTLPNDSWGPSVGRYGDDLLVNLPVYSDATDHLGGSLVDTARTRLYRDGNKIAESAEPGYLDDWVTVPRAKADYRLEVTATRPTYSRLSTMVAATWTFSSRHAGDAEHGVALPLSAIRFAPRLDQLNQDHQHRATLVPVTVTPQARSNAGRTKTLTAGVSWDDGKSWRRALVRHERGDRWVVLVPPAQHRSGYVSLRAKAVDTQGNTAELTVHHAYAVGK</sequence>
<evidence type="ECO:0000259" key="9">
    <source>
        <dbReference type="Pfam" id="PF00082"/>
    </source>
</evidence>
<gene>
    <name evidence="10" type="ORF">F4554_001522</name>
</gene>
<dbReference type="PROSITE" id="PS00137">
    <property type="entry name" value="SUBTILASE_HIS"/>
    <property type="match status" value="1"/>
</dbReference>
<proteinExistence type="inferred from homology"/>
<comment type="similarity">
    <text evidence="1 6 7">Belongs to the peptidase S8 family.</text>
</comment>
<dbReference type="PROSITE" id="PS00138">
    <property type="entry name" value="SUBTILASE_SER"/>
    <property type="match status" value="1"/>
</dbReference>
<accession>A0A852Z7G8</accession>
<organism evidence="10 11">
    <name type="scientific">Actinopolymorpha rutila</name>
    <dbReference type="NCBI Taxonomy" id="446787"/>
    <lineage>
        <taxon>Bacteria</taxon>
        <taxon>Bacillati</taxon>
        <taxon>Actinomycetota</taxon>
        <taxon>Actinomycetes</taxon>
        <taxon>Propionibacteriales</taxon>
        <taxon>Actinopolymorphaceae</taxon>
        <taxon>Actinopolymorpha</taxon>
    </lineage>
</organism>
<keyword evidence="4 6" id="KW-0720">Serine protease</keyword>
<dbReference type="PIRSF" id="PIRSF037854">
    <property type="entry name" value="Dihydropyridine_esterase"/>
    <property type="match status" value="1"/>
</dbReference>
<dbReference type="SUPFAM" id="SSF52743">
    <property type="entry name" value="Subtilisin-like"/>
    <property type="match status" value="1"/>
</dbReference>
<keyword evidence="3 6" id="KW-0378">Hydrolase</keyword>
<dbReference type="GO" id="GO:0006508">
    <property type="term" value="P:proteolysis"/>
    <property type="evidence" value="ECO:0007669"/>
    <property type="project" value="UniProtKB-KW"/>
</dbReference>
<dbReference type="InterPro" id="IPR023827">
    <property type="entry name" value="Peptidase_S8_Asp-AS"/>
</dbReference>
<dbReference type="InterPro" id="IPR015500">
    <property type="entry name" value="Peptidase_S8_subtilisin-rel"/>
</dbReference>
<evidence type="ECO:0000256" key="8">
    <source>
        <dbReference type="SAM" id="MobiDB-lite"/>
    </source>
</evidence>
<dbReference type="InterPro" id="IPR023828">
    <property type="entry name" value="Peptidase_S8_Ser-AS"/>
</dbReference>
<evidence type="ECO:0000313" key="10">
    <source>
        <dbReference type="EMBL" id="NYH88884.1"/>
    </source>
</evidence>
<comment type="caution">
    <text evidence="10">The sequence shown here is derived from an EMBL/GenBank/DDBJ whole genome shotgun (WGS) entry which is preliminary data.</text>
</comment>
<evidence type="ECO:0000256" key="1">
    <source>
        <dbReference type="ARBA" id="ARBA00011073"/>
    </source>
</evidence>
<dbReference type="Proteomes" id="UP000579605">
    <property type="component" value="Unassembled WGS sequence"/>
</dbReference>
<dbReference type="EMBL" id="JACBZH010000001">
    <property type="protein sequence ID" value="NYH88884.1"/>
    <property type="molecule type" value="Genomic_DNA"/>
</dbReference>
<dbReference type="RefSeq" id="WP_179786713.1">
    <property type="nucleotide sequence ID" value="NZ_BAAARR010000003.1"/>
</dbReference>
<dbReference type="InterPro" id="IPR036852">
    <property type="entry name" value="Peptidase_S8/S53_dom_sf"/>
</dbReference>
<dbReference type="AlphaFoldDB" id="A0A852Z7G8"/>
<dbReference type="GO" id="GO:0004252">
    <property type="term" value="F:serine-type endopeptidase activity"/>
    <property type="evidence" value="ECO:0007669"/>
    <property type="project" value="UniProtKB-UniRule"/>
</dbReference>
<dbReference type="PROSITE" id="PS00136">
    <property type="entry name" value="SUBTILASE_ASP"/>
    <property type="match status" value="1"/>
</dbReference>
<feature type="domain" description="Peptidase S8/S53" evidence="9">
    <location>
        <begin position="233"/>
        <end position="495"/>
    </location>
</feature>
<name>A0A852Z7G8_9ACTN</name>
<protein>
    <submittedName>
        <fullName evidence="10">Subtilisin family serine protease</fullName>
    </submittedName>
</protein>
<feature type="region of interest" description="Disordered" evidence="8">
    <location>
        <begin position="29"/>
        <end position="53"/>
    </location>
</feature>
<dbReference type="InterPro" id="IPR000209">
    <property type="entry name" value="Peptidase_S8/S53_dom"/>
</dbReference>
<evidence type="ECO:0000256" key="5">
    <source>
        <dbReference type="PIRSR" id="PIRSR615500-1"/>
    </source>
</evidence>
<keyword evidence="11" id="KW-1185">Reference proteome</keyword>
<feature type="active site" description="Charge relay system" evidence="5 6">
    <location>
        <position position="242"/>
    </location>
</feature>
<evidence type="ECO:0000256" key="2">
    <source>
        <dbReference type="ARBA" id="ARBA00022670"/>
    </source>
</evidence>
<dbReference type="PANTHER" id="PTHR43399:SF4">
    <property type="entry name" value="CELL WALL-ASSOCIATED PROTEASE"/>
    <property type="match status" value="1"/>
</dbReference>
<dbReference type="PANTHER" id="PTHR43399">
    <property type="entry name" value="SUBTILISIN-RELATED"/>
    <property type="match status" value="1"/>
</dbReference>